<feature type="non-terminal residue" evidence="2">
    <location>
        <position position="1"/>
    </location>
</feature>
<feature type="compositionally biased region" description="Low complexity" evidence="1">
    <location>
        <begin position="64"/>
        <end position="74"/>
    </location>
</feature>
<dbReference type="OrthoDB" id="10486173at2759"/>
<feature type="region of interest" description="Disordered" evidence="1">
    <location>
        <begin position="53"/>
        <end position="102"/>
    </location>
</feature>
<organism evidence="2 3">
    <name type="scientific">Eragrostis curvula</name>
    <name type="common">weeping love grass</name>
    <dbReference type="NCBI Taxonomy" id="38414"/>
    <lineage>
        <taxon>Eukaryota</taxon>
        <taxon>Viridiplantae</taxon>
        <taxon>Streptophyta</taxon>
        <taxon>Embryophyta</taxon>
        <taxon>Tracheophyta</taxon>
        <taxon>Spermatophyta</taxon>
        <taxon>Magnoliopsida</taxon>
        <taxon>Liliopsida</taxon>
        <taxon>Poales</taxon>
        <taxon>Poaceae</taxon>
        <taxon>PACMAD clade</taxon>
        <taxon>Chloridoideae</taxon>
        <taxon>Eragrostideae</taxon>
        <taxon>Eragrostidinae</taxon>
        <taxon>Eragrostis</taxon>
    </lineage>
</organism>
<proteinExistence type="predicted"/>
<evidence type="ECO:0000313" key="3">
    <source>
        <dbReference type="Proteomes" id="UP000324897"/>
    </source>
</evidence>
<dbReference type="Proteomes" id="UP000324897">
    <property type="component" value="Unassembled WGS sequence"/>
</dbReference>
<evidence type="ECO:0000313" key="2">
    <source>
        <dbReference type="EMBL" id="TVU36099.1"/>
    </source>
</evidence>
<name>A0A5J9VIQ7_9POAL</name>
<accession>A0A5J9VIQ7</accession>
<gene>
    <name evidence="2" type="ORF">EJB05_18015</name>
</gene>
<sequence>MKISVQSTKAVKPAYAGGVAPGTTADAIPLTVLDKANFDTYISVIYAFRPSAGAGQRGARGRARQGPGRVPRVGHGNRAIMLSSPTRARGSWRRQPTSRSTA</sequence>
<evidence type="ECO:0000256" key="1">
    <source>
        <dbReference type="SAM" id="MobiDB-lite"/>
    </source>
</evidence>
<comment type="caution">
    <text evidence="2">The sequence shown here is derived from an EMBL/GenBank/DDBJ whole genome shotgun (WGS) entry which is preliminary data.</text>
</comment>
<keyword evidence="3" id="KW-1185">Reference proteome</keyword>
<dbReference type="EMBL" id="RWGY01000009">
    <property type="protein sequence ID" value="TVU36099.1"/>
    <property type="molecule type" value="Genomic_DNA"/>
</dbReference>
<reference evidence="2 3" key="1">
    <citation type="journal article" date="2019" name="Sci. Rep.">
        <title>A high-quality genome of Eragrostis curvula grass provides insights into Poaceae evolution and supports new strategies to enhance forage quality.</title>
        <authorList>
            <person name="Carballo J."/>
            <person name="Santos B.A.C.M."/>
            <person name="Zappacosta D."/>
            <person name="Garbus I."/>
            <person name="Selva J.P."/>
            <person name="Gallo C.A."/>
            <person name="Diaz A."/>
            <person name="Albertini E."/>
            <person name="Caccamo M."/>
            <person name="Echenique V."/>
        </authorList>
    </citation>
    <scope>NUCLEOTIDE SEQUENCE [LARGE SCALE GENOMIC DNA]</scope>
    <source>
        <strain evidence="3">cv. Victoria</strain>
        <tissue evidence="2">Leaf</tissue>
    </source>
</reference>
<protein>
    <submittedName>
        <fullName evidence="2">Uncharacterized protein</fullName>
    </submittedName>
</protein>
<dbReference type="Gramene" id="TVU36099">
    <property type="protein sequence ID" value="TVU36099"/>
    <property type="gene ID" value="EJB05_18015"/>
</dbReference>
<dbReference type="AlphaFoldDB" id="A0A5J9VIQ7"/>